<dbReference type="EMBL" id="JAINUG010000056">
    <property type="protein sequence ID" value="KAJ8403744.1"/>
    <property type="molecule type" value="Genomic_DNA"/>
</dbReference>
<protein>
    <submittedName>
        <fullName evidence="2">Uncharacterized protein</fullName>
    </submittedName>
</protein>
<evidence type="ECO:0000313" key="2">
    <source>
        <dbReference type="EMBL" id="KAJ8403744.1"/>
    </source>
</evidence>
<evidence type="ECO:0000256" key="1">
    <source>
        <dbReference type="SAM" id="MobiDB-lite"/>
    </source>
</evidence>
<reference evidence="2" key="1">
    <citation type="journal article" date="2023" name="Science">
        <title>Genome structures resolve the early diversification of teleost fishes.</title>
        <authorList>
            <person name="Parey E."/>
            <person name="Louis A."/>
            <person name="Montfort J."/>
            <person name="Bouchez O."/>
            <person name="Roques C."/>
            <person name="Iampietro C."/>
            <person name="Lluch J."/>
            <person name="Castinel A."/>
            <person name="Donnadieu C."/>
            <person name="Desvignes T."/>
            <person name="Floi Bucao C."/>
            <person name="Jouanno E."/>
            <person name="Wen M."/>
            <person name="Mejri S."/>
            <person name="Dirks R."/>
            <person name="Jansen H."/>
            <person name="Henkel C."/>
            <person name="Chen W.J."/>
            <person name="Zahm M."/>
            <person name="Cabau C."/>
            <person name="Klopp C."/>
            <person name="Thompson A.W."/>
            <person name="Robinson-Rechavi M."/>
            <person name="Braasch I."/>
            <person name="Lecointre G."/>
            <person name="Bobe J."/>
            <person name="Postlethwait J.H."/>
            <person name="Berthelot C."/>
            <person name="Roest Crollius H."/>
            <person name="Guiguen Y."/>
        </authorList>
    </citation>
    <scope>NUCLEOTIDE SEQUENCE</scope>
    <source>
        <strain evidence="2">NC1722</strain>
    </source>
</reference>
<sequence>MSRPVAGFQDAALNSPPARPLRRPASTVAPPSLPQLVFPPLLPPLELPKLVTNGCAGQVSGGVSQGQACAGVRPRAGVRQGQDVQVPLRWLGRWRRCGSCAVVLFGDVGKSGPAP</sequence>
<accession>A0AAD7SJF0</accession>
<name>A0AAD7SJF0_9TELE</name>
<feature type="region of interest" description="Disordered" evidence="1">
    <location>
        <begin position="1"/>
        <end position="29"/>
    </location>
</feature>
<keyword evidence="3" id="KW-1185">Reference proteome</keyword>
<dbReference type="Proteomes" id="UP001221898">
    <property type="component" value="Unassembled WGS sequence"/>
</dbReference>
<evidence type="ECO:0000313" key="3">
    <source>
        <dbReference type="Proteomes" id="UP001221898"/>
    </source>
</evidence>
<proteinExistence type="predicted"/>
<gene>
    <name evidence="2" type="ORF">AAFF_G00346120</name>
</gene>
<comment type="caution">
    <text evidence="2">The sequence shown here is derived from an EMBL/GenBank/DDBJ whole genome shotgun (WGS) entry which is preliminary data.</text>
</comment>
<dbReference type="AlphaFoldDB" id="A0AAD7SJF0"/>
<organism evidence="2 3">
    <name type="scientific">Aldrovandia affinis</name>
    <dbReference type="NCBI Taxonomy" id="143900"/>
    <lineage>
        <taxon>Eukaryota</taxon>
        <taxon>Metazoa</taxon>
        <taxon>Chordata</taxon>
        <taxon>Craniata</taxon>
        <taxon>Vertebrata</taxon>
        <taxon>Euteleostomi</taxon>
        <taxon>Actinopterygii</taxon>
        <taxon>Neopterygii</taxon>
        <taxon>Teleostei</taxon>
        <taxon>Notacanthiformes</taxon>
        <taxon>Halosauridae</taxon>
        <taxon>Aldrovandia</taxon>
    </lineage>
</organism>